<evidence type="ECO:0000259" key="3">
    <source>
        <dbReference type="Pfam" id="PF18912"/>
    </source>
</evidence>
<dbReference type="AlphaFoldDB" id="A0A2Z4UEZ8"/>
<reference evidence="5" key="1">
    <citation type="submission" date="2018-06" db="EMBL/GenBank/DDBJ databases">
        <title>Description of Blautia argi sp. nov., a new anaerobic isolated from dog feces.</title>
        <authorList>
            <person name="Chang Y.-H."/>
            <person name="Paek J."/>
            <person name="Shin Y."/>
        </authorList>
    </citation>
    <scope>NUCLEOTIDE SEQUENCE [LARGE SCALE GENOMIC DNA]</scope>
    <source>
        <strain evidence="5">KCTC 15426</strain>
    </source>
</reference>
<dbReference type="InterPro" id="IPR000836">
    <property type="entry name" value="PRTase_dom"/>
</dbReference>
<proteinExistence type="inferred from homology"/>
<evidence type="ECO:0000259" key="2">
    <source>
        <dbReference type="Pfam" id="PF00156"/>
    </source>
</evidence>
<organism evidence="4 5">
    <name type="scientific">Blautia argi</name>
    <dbReference type="NCBI Taxonomy" id="1912897"/>
    <lineage>
        <taxon>Bacteria</taxon>
        <taxon>Bacillati</taxon>
        <taxon>Bacillota</taxon>
        <taxon>Clostridia</taxon>
        <taxon>Lachnospirales</taxon>
        <taxon>Lachnospiraceae</taxon>
        <taxon>Blautia</taxon>
    </lineage>
</organism>
<dbReference type="InterPro" id="IPR044005">
    <property type="entry name" value="DZR_2"/>
</dbReference>
<evidence type="ECO:0000256" key="1">
    <source>
        <dbReference type="ARBA" id="ARBA00008007"/>
    </source>
</evidence>
<dbReference type="InterPro" id="IPR029057">
    <property type="entry name" value="PRTase-like"/>
</dbReference>
<dbReference type="OrthoDB" id="9779910at2"/>
<dbReference type="EMBL" id="CP030280">
    <property type="protein sequence ID" value="AWY99519.1"/>
    <property type="molecule type" value="Genomic_DNA"/>
</dbReference>
<evidence type="ECO:0000313" key="5">
    <source>
        <dbReference type="Proteomes" id="UP000250003"/>
    </source>
</evidence>
<dbReference type="InterPro" id="IPR051910">
    <property type="entry name" value="ComF/GntX_DNA_util-trans"/>
</dbReference>
<dbReference type="CDD" id="cd06223">
    <property type="entry name" value="PRTases_typeI"/>
    <property type="match status" value="1"/>
</dbReference>
<protein>
    <submittedName>
        <fullName evidence="4">ComF family protein</fullName>
    </submittedName>
</protein>
<dbReference type="Gene3D" id="3.40.50.2020">
    <property type="match status" value="1"/>
</dbReference>
<feature type="domain" description="Phosphoribosyltransferase" evidence="2">
    <location>
        <begin position="120"/>
        <end position="205"/>
    </location>
</feature>
<dbReference type="Pfam" id="PF18912">
    <property type="entry name" value="DZR_2"/>
    <property type="match status" value="1"/>
</dbReference>
<accession>A0A2Z4UEZ8</accession>
<sequence>MPRGSRICKGCRGKLKPVTGPRCFKCSKPLKSGEQEYCRDCQKSRLFDEGIGIFPYSSILQESLFKLKYGKRQEYGSFYGQIAAVYSRELIKKWKIEVLIPIPLHQKRIEKRGYNQAELIAEALGRSLQLPVDSCLIKRKVNTRPQKELDYKERKRNMKGAFSLSKKNPYHCVLLVDDIYTTGTTMEAAAKLLKDSGTERVFFLTIAIGADS</sequence>
<name>A0A2Z4UEZ8_9FIRM</name>
<evidence type="ECO:0000313" key="4">
    <source>
        <dbReference type="EMBL" id="AWY99519.1"/>
    </source>
</evidence>
<dbReference type="Proteomes" id="UP000250003">
    <property type="component" value="Chromosome"/>
</dbReference>
<dbReference type="KEGG" id="blau:DQQ01_13235"/>
<keyword evidence="5" id="KW-1185">Reference proteome</keyword>
<dbReference type="PANTHER" id="PTHR47505:SF1">
    <property type="entry name" value="DNA UTILIZATION PROTEIN YHGH"/>
    <property type="match status" value="1"/>
</dbReference>
<feature type="domain" description="Double zinc ribbon" evidence="3">
    <location>
        <begin position="3"/>
        <end position="42"/>
    </location>
</feature>
<dbReference type="Pfam" id="PF00156">
    <property type="entry name" value="Pribosyltran"/>
    <property type="match status" value="1"/>
</dbReference>
<dbReference type="SUPFAM" id="SSF53271">
    <property type="entry name" value="PRTase-like"/>
    <property type="match status" value="1"/>
</dbReference>
<dbReference type="PANTHER" id="PTHR47505">
    <property type="entry name" value="DNA UTILIZATION PROTEIN YHGH"/>
    <property type="match status" value="1"/>
</dbReference>
<comment type="similarity">
    <text evidence="1">Belongs to the ComF/GntX family.</text>
</comment>
<gene>
    <name evidence="4" type="ORF">DQQ01_13235</name>
</gene>